<organism evidence="1 2">
    <name type="scientific">Athelia psychrophila</name>
    <dbReference type="NCBI Taxonomy" id="1759441"/>
    <lineage>
        <taxon>Eukaryota</taxon>
        <taxon>Fungi</taxon>
        <taxon>Dikarya</taxon>
        <taxon>Basidiomycota</taxon>
        <taxon>Agaricomycotina</taxon>
        <taxon>Agaricomycetes</taxon>
        <taxon>Agaricomycetidae</taxon>
        <taxon>Atheliales</taxon>
        <taxon>Atheliaceae</taxon>
        <taxon>Athelia</taxon>
    </lineage>
</organism>
<dbReference type="AlphaFoldDB" id="A0A166J8X5"/>
<gene>
    <name evidence="1" type="ORF">FIBSPDRAFT_532294</name>
</gene>
<evidence type="ECO:0000313" key="1">
    <source>
        <dbReference type="EMBL" id="KZP20613.1"/>
    </source>
</evidence>
<dbReference type="Proteomes" id="UP000076532">
    <property type="component" value="Unassembled WGS sequence"/>
</dbReference>
<reference evidence="1 2" key="1">
    <citation type="journal article" date="2016" name="Mol. Biol. Evol.">
        <title>Comparative Genomics of Early-Diverging Mushroom-Forming Fungi Provides Insights into the Origins of Lignocellulose Decay Capabilities.</title>
        <authorList>
            <person name="Nagy L.G."/>
            <person name="Riley R."/>
            <person name="Tritt A."/>
            <person name="Adam C."/>
            <person name="Daum C."/>
            <person name="Floudas D."/>
            <person name="Sun H."/>
            <person name="Yadav J.S."/>
            <person name="Pangilinan J."/>
            <person name="Larsson K.H."/>
            <person name="Matsuura K."/>
            <person name="Barry K."/>
            <person name="Labutti K."/>
            <person name="Kuo R."/>
            <person name="Ohm R.A."/>
            <person name="Bhattacharya S.S."/>
            <person name="Shirouzu T."/>
            <person name="Yoshinaga Y."/>
            <person name="Martin F.M."/>
            <person name="Grigoriev I.V."/>
            <person name="Hibbett D.S."/>
        </authorList>
    </citation>
    <scope>NUCLEOTIDE SEQUENCE [LARGE SCALE GENOMIC DNA]</scope>
    <source>
        <strain evidence="1 2">CBS 109695</strain>
    </source>
</reference>
<sequence>MIYVGLSSALACRVFHMVLLCETDDDGGMGVVTLGMDAGVAGAMTLASAQFARRLGDEEDGYEDDDGDAPGSQCARGGVSVSVSVLVCTRIANDFRFPCWRVRLGGPPCPFPPTSTFQSLNIAYQPPVTPSPSALPRSVALLQLCLHASKICLACRIPAPSLFLQMHIQIAWHEIL</sequence>
<keyword evidence="2" id="KW-1185">Reference proteome</keyword>
<name>A0A166J8X5_9AGAM</name>
<accession>A0A166J8X5</accession>
<protein>
    <submittedName>
        <fullName evidence="1">Uncharacterized protein</fullName>
    </submittedName>
</protein>
<dbReference type="EMBL" id="KV417553">
    <property type="protein sequence ID" value="KZP20613.1"/>
    <property type="molecule type" value="Genomic_DNA"/>
</dbReference>
<proteinExistence type="predicted"/>
<evidence type="ECO:0000313" key="2">
    <source>
        <dbReference type="Proteomes" id="UP000076532"/>
    </source>
</evidence>